<organism evidence="2 3">
    <name type="scientific">Linum trigynum</name>
    <dbReference type="NCBI Taxonomy" id="586398"/>
    <lineage>
        <taxon>Eukaryota</taxon>
        <taxon>Viridiplantae</taxon>
        <taxon>Streptophyta</taxon>
        <taxon>Embryophyta</taxon>
        <taxon>Tracheophyta</taxon>
        <taxon>Spermatophyta</taxon>
        <taxon>Magnoliopsida</taxon>
        <taxon>eudicotyledons</taxon>
        <taxon>Gunneridae</taxon>
        <taxon>Pentapetalae</taxon>
        <taxon>rosids</taxon>
        <taxon>fabids</taxon>
        <taxon>Malpighiales</taxon>
        <taxon>Linaceae</taxon>
        <taxon>Linum</taxon>
    </lineage>
</organism>
<feature type="compositionally biased region" description="Basic and acidic residues" evidence="1">
    <location>
        <begin position="185"/>
        <end position="196"/>
    </location>
</feature>
<evidence type="ECO:0000313" key="2">
    <source>
        <dbReference type="EMBL" id="CAL1383346.1"/>
    </source>
</evidence>
<proteinExistence type="predicted"/>
<dbReference type="PANTHER" id="PTHR33144">
    <property type="entry name" value="OS10G0409366 PROTEIN-RELATED"/>
    <property type="match status" value="1"/>
</dbReference>
<evidence type="ECO:0000313" key="3">
    <source>
        <dbReference type="Proteomes" id="UP001497516"/>
    </source>
</evidence>
<dbReference type="EMBL" id="OZ034817">
    <property type="protein sequence ID" value="CAL1383346.1"/>
    <property type="molecule type" value="Genomic_DNA"/>
</dbReference>
<reference evidence="2 3" key="1">
    <citation type="submission" date="2024-04" db="EMBL/GenBank/DDBJ databases">
        <authorList>
            <person name="Fracassetti M."/>
        </authorList>
    </citation>
    <scope>NUCLEOTIDE SEQUENCE [LARGE SCALE GENOMIC DNA]</scope>
</reference>
<evidence type="ECO:0000256" key="1">
    <source>
        <dbReference type="SAM" id="MobiDB-lite"/>
    </source>
</evidence>
<dbReference type="Proteomes" id="UP001497516">
    <property type="component" value="Chromosome 4"/>
</dbReference>
<dbReference type="InterPro" id="IPR004252">
    <property type="entry name" value="Probable_transposase_24"/>
</dbReference>
<accession>A0AAV2EBL0</accession>
<feature type="region of interest" description="Disordered" evidence="1">
    <location>
        <begin position="1"/>
        <end position="42"/>
    </location>
</feature>
<dbReference type="PANTHER" id="PTHR33144:SF16">
    <property type="entry name" value="OS02G0129000 PROTEIN"/>
    <property type="match status" value="1"/>
</dbReference>
<dbReference type="AlphaFoldDB" id="A0AAV2EBL0"/>
<protein>
    <submittedName>
        <fullName evidence="2">Uncharacterized protein</fullName>
    </submittedName>
</protein>
<keyword evidence="3" id="KW-1185">Reference proteome</keyword>
<sequence length="377" mass="43370">MEDDGEYDSTDQDCSEDEVGDASEVPTATEFENQAENLVHKRTRGPTKCKAIHARELEERETVIVNDFGQPIQDDKICNQFSSFLGTVARSSKFLPLHYVSWPHVPKEKKLNVMNYVKSKYIFPPICEKWVMKTVSSAWRIHKCSTKRKMKGFKTRAEKLANCPDTIPTHVMENLLDHWEKPAVKEQSARNTKAREGQVNQHKLGRKSYARQCHQLKKEKGNDEEPTEIEMFLKTRKVNEGPDMDENTRVQFEELQNHFVGEGEEEQEEIVWRPNLRFHGRDVTPNMLKRKHEGVAAINQEKGTTANPSMLSEDVQKRLDQQTSQLSNGLRNAMASLKESNPSLVIPQNMFDFLLVNNPTEANRNNENEMSILDTAE</sequence>
<feature type="compositionally biased region" description="Acidic residues" evidence="1">
    <location>
        <begin position="1"/>
        <end position="21"/>
    </location>
</feature>
<gene>
    <name evidence="2" type="ORF">LTRI10_LOCUS24627</name>
</gene>
<dbReference type="Pfam" id="PF03004">
    <property type="entry name" value="Transposase_24"/>
    <property type="match status" value="1"/>
</dbReference>
<feature type="region of interest" description="Disordered" evidence="1">
    <location>
        <begin position="185"/>
        <end position="205"/>
    </location>
</feature>
<name>A0AAV2EBL0_9ROSI</name>